<reference evidence="6 7" key="1">
    <citation type="submission" date="2017-06" db="EMBL/GenBank/DDBJ databases">
        <authorList>
            <consortium name="Pathogen Informatics"/>
        </authorList>
    </citation>
    <scope>NUCLEOTIDE SEQUENCE [LARGE SCALE GENOMIC DNA]</scope>
    <source>
        <strain evidence="6 7">NCTC13839</strain>
    </source>
</reference>
<dbReference type="OrthoDB" id="9773308at2"/>
<keyword evidence="3" id="KW-0238">DNA-binding</keyword>
<keyword evidence="2" id="KW-0805">Transcription regulation</keyword>
<dbReference type="InterPro" id="IPR011256">
    <property type="entry name" value="Reg_factor_effector_dom_sf"/>
</dbReference>
<dbReference type="Gene3D" id="1.10.1660.10">
    <property type="match status" value="1"/>
</dbReference>
<keyword evidence="7" id="KW-1185">Reference proteome</keyword>
<dbReference type="RefSeq" id="WP_095089532.1">
    <property type="nucleotide sequence ID" value="NZ_BMDM01000001.1"/>
</dbReference>
<dbReference type="Pfam" id="PF13411">
    <property type="entry name" value="MerR_1"/>
    <property type="match status" value="1"/>
</dbReference>
<evidence type="ECO:0000259" key="5">
    <source>
        <dbReference type="PROSITE" id="PS50937"/>
    </source>
</evidence>
<evidence type="ECO:0000256" key="2">
    <source>
        <dbReference type="ARBA" id="ARBA00023015"/>
    </source>
</evidence>
<dbReference type="SMART" id="SM00422">
    <property type="entry name" value="HTH_MERR"/>
    <property type="match status" value="1"/>
</dbReference>
<proteinExistence type="predicted"/>
<dbReference type="InterPro" id="IPR029442">
    <property type="entry name" value="GyrI-like"/>
</dbReference>
<dbReference type="PANTHER" id="PTHR30204:SF69">
    <property type="entry name" value="MERR-FAMILY TRANSCRIPTIONAL REGULATOR"/>
    <property type="match status" value="1"/>
</dbReference>
<accession>A0A240A3Y7</accession>
<keyword evidence="4" id="KW-0804">Transcription</keyword>
<feature type="domain" description="HTH merR-type" evidence="5">
    <location>
        <begin position="6"/>
        <end position="75"/>
    </location>
</feature>
<dbReference type="SUPFAM" id="SSF55136">
    <property type="entry name" value="Probable bacterial effector-binding domain"/>
    <property type="match status" value="1"/>
</dbReference>
<dbReference type="GO" id="GO:0003677">
    <property type="term" value="F:DNA binding"/>
    <property type="evidence" value="ECO:0007669"/>
    <property type="project" value="UniProtKB-KW"/>
</dbReference>
<dbReference type="InterPro" id="IPR000551">
    <property type="entry name" value="MerR-type_HTH_dom"/>
</dbReference>
<dbReference type="EMBL" id="LT906462">
    <property type="protein sequence ID" value="SNV78161.1"/>
    <property type="molecule type" value="Genomic_DNA"/>
</dbReference>
<name>A0A240A3Y7_9STAP</name>
<dbReference type="SUPFAM" id="SSF46955">
    <property type="entry name" value="Putative DNA-binding domain"/>
    <property type="match status" value="1"/>
</dbReference>
<dbReference type="PROSITE" id="PS50937">
    <property type="entry name" value="HTH_MERR_2"/>
    <property type="match status" value="1"/>
</dbReference>
<evidence type="ECO:0000256" key="3">
    <source>
        <dbReference type="ARBA" id="ARBA00023125"/>
    </source>
</evidence>
<dbReference type="Gene3D" id="3.20.80.10">
    <property type="entry name" value="Regulatory factor, effector binding domain"/>
    <property type="match status" value="1"/>
</dbReference>
<dbReference type="Proteomes" id="UP000242084">
    <property type="component" value="Chromosome 1"/>
</dbReference>
<evidence type="ECO:0000313" key="6">
    <source>
        <dbReference type="EMBL" id="SNV78161.1"/>
    </source>
</evidence>
<dbReference type="GO" id="GO:0003700">
    <property type="term" value="F:DNA-binding transcription factor activity"/>
    <property type="evidence" value="ECO:0007669"/>
    <property type="project" value="InterPro"/>
</dbReference>
<keyword evidence="1" id="KW-0678">Repressor</keyword>
<evidence type="ECO:0000256" key="4">
    <source>
        <dbReference type="ARBA" id="ARBA00023163"/>
    </source>
</evidence>
<dbReference type="AlphaFoldDB" id="A0A240A3Y7"/>
<dbReference type="InterPro" id="IPR009061">
    <property type="entry name" value="DNA-bd_dom_put_sf"/>
</dbReference>
<organism evidence="6 7">
    <name type="scientific">Mammaliicoccus stepanovicii</name>
    <dbReference type="NCBI Taxonomy" id="643214"/>
    <lineage>
        <taxon>Bacteria</taxon>
        <taxon>Bacillati</taxon>
        <taxon>Bacillota</taxon>
        <taxon>Bacilli</taxon>
        <taxon>Bacillales</taxon>
        <taxon>Staphylococcaceae</taxon>
        <taxon>Mammaliicoccus</taxon>
    </lineage>
</organism>
<dbReference type="InterPro" id="IPR047057">
    <property type="entry name" value="MerR_fam"/>
</dbReference>
<dbReference type="PANTHER" id="PTHR30204">
    <property type="entry name" value="REDOX-CYCLING DRUG-SENSING TRANSCRIPTIONAL ACTIVATOR SOXR"/>
    <property type="match status" value="1"/>
</dbReference>
<dbReference type="Pfam" id="PF06445">
    <property type="entry name" value="GyrI-like"/>
    <property type="match status" value="1"/>
</dbReference>
<protein>
    <submittedName>
        <fullName evidence="6">Transcriptional regulator</fullName>
    </submittedName>
</protein>
<evidence type="ECO:0000313" key="7">
    <source>
        <dbReference type="Proteomes" id="UP000242084"/>
    </source>
</evidence>
<dbReference type="KEGG" id="sste:SAMEA4384403_2193"/>
<evidence type="ECO:0000256" key="1">
    <source>
        <dbReference type="ARBA" id="ARBA00022491"/>
    </source>
</evidence>
<sequence>MKKINHIPISEFATLTNVSRQTLIYYDKINLFKPDYKNDIGYRYYSVKQIEFIHVITLLKDLGMSLKEIKHYTQNKSPESFLDLMIAQKQVLQAQRERLNHNEMIIDEKINFIREARQIAFDQISIQYIEDTTFYISDNINNVSELDFLISVNQFVDELKSHALFSSQPIGVVSNRQEILNHDFYNYSYLYVKIPNNKNHFKNTITLNGRYVIGYHFGADDNINQTYEKMLHLIESQHYTIGHYIFEEYVYDSVIKNNQHEFITKIMIEID</sequence>
<gene>
    <name evidence="6" type="primary">bmrR</name>
    <name evidence="6" type="ORF">SAMEA4384403_02193</name>
</gene>